<feature type="compositionally biased region" description="Basic and acidic residues" evidence="1">
    <location>
        <begin position="54"/>
        <end position="68"/>
    </location>
</feature>
<name>A0A506TXP5_9HYPH</name>
<feature type="compositionally biased region" description="Basic and acidic residues" evidence="1">
    <location>
        <begin position="263"/>
        <end position="279"/>
    </location>
</feature>
<sequence length="288" mass="33217">MARRNDGPCRRRHGPACLRCQPQHGRLLQLDAESLPGPARRSTTEPCRHRHDRPCRTRSRDTGERTRMSREHLKRFRTPYPDYNVLAKWDTPSFDDVTRRVIAHRLEHVPKRRFLDEAQYALLRAVMDTVLPQPERSEADRIPLEALLDEKLAMNLTDGTRHKDVLTQREAWPRGLAAIDAEAHAMHGRGFLSLSADERHSVLEAIDTGRVDGEHWKGLVPKSFFRHVLLKQAVKIYYSHPAAWNEIGFGGPAAPRGYLRLGPDMRDPWEAEEKRRPQEAEDLSEDET</sequence>
<dbReference type="EMBL" id="VHLH01000033">
    <property type="protein sequence ID" value="TPW26280.1"/>
    <property type="molecule type" value="Genomic_DNA"/>
</dbReference>
<protein>
    <submittedName>
        <fullName evidence="2">Gluconate 2-dehydrogenase subunit 3 family protein</fullName>
    </submittedName>
</protein>
<feature type="region of interest" description="Disordered" evidence="1">
    <location>
        <begin position="260"/>
        <end position="288"/>
    </location>
</feature>
<comment type="caution">
    <text evidence="2">The sequence shown here is derived from an EMBL/GenBank/DDBJ whole genome shotgun (WGS) entry which is preliminary data.</text>
</comment>
<proteinExistence type="predicted"/>
<keyword evidence="3" id="KW-1185">Reference proteome</keyword>
<dbReference type="InterPro" id="IPR027056">
    <property type="entry name" value="Gluconate_2DH_su3"/>
</dbReference>
<feature type="region of interest" description="Disordered" evidence="1">
    <location>
        <begin position="34"/>
        <end position="68"/>
    </location>
</feature>
<dbReference type="Proteomes" id="UP000320314">
    <property type="component" value="Unassembled WGS sequence"/>
</dbReference>
<evidence type="ECO:0000313" key="2">
    <source>
        <dbReference type="EMBL" id="TPW26280.1"/>
    </source>
</evidence>
<dbReference type="Pfam" id="PF13618">
    <property type="entry name" value="Gluconate_2-dh3"/>
    <property type="match status" value="1"/>
</dbReference>
<accession>A0A506TXP5</accession>
<evidence type="ECO:0000256" key="1">
    <source>
        <dbReference type="SAM" id="MobiDB-lite"/>
    </source>
</evidence>
<gene>
    <name evidence="2" type="ORF">FJU11_15550</name>
</gene>
<dbReference type="AlphaFoldDB" id="A0A506TXP5"/>
<reference evidence="2 3" key="1">
    <citation type="submission" date="2019-06" db="EMBL/GenBank/DDBJ databases">
        <authorList>
            <person name="Li M."/>
        </authorList>
    </citation>
    <scope>NUCLEOTIDE SEQUENCE [LARGE SCALE GENOMIC DNA]</scope>
    <source>
        <strain evidence="2 3">BGMRC6574</strain>
    </source>
</reference>
<dbReference type="OrthoDB" id="8400810at2"/>
<evidence type="ECO:0000313" key="3">
    <source>
        <dbReference type="Proteomes" id="UP000320314"/>
    </source>
</evidence>
<organism evidence="2 3">
    <name type="scientific">Pararhizobium mangrovi</name>
    <dbReference type="NCBI Taxonomy" id="2590452"/>
    <lineage>
        <taxon>Bacteria</taxon>
        <taxon>Pseudomonadati</taxon>
        <taxon>Pseudomonadota</taxon>
        <taxon>Alphaproteobacteria</taxon>
        <taxon>Hyphomicrobiales</taxon>
        <taxon>Rhizobiaceae</taxon>
        <taxon>Rhizobium/Agrobacterium group</taxon>
        <taxon>Pararhizobium</taxon>
    </lineage>
</organism>